<dbReference type="EMBL" id="PYDT01000002">
    <property type="protein sequence ID" value="THU68602.1"/>
    <property type="molecule type" value="Genomic_DNA"/>
</dbReference>
<dbReference type="InterPro" id="IPR040265">
    <property type="entry name" value="CHUP1/IPGA1-like"/>
</dbReference>
<dbReference type="PANTHER" id="PTHR31342">
    <property type="entry name" value="PROTEIN CHUP1, CHLOROPLASTIC"/>
    <property type="match status" value="1"/>
</dbReference>
<evidence type="ECO:0000313" key="4">
    <source>
        <dbReference type="EMBL" id="THU68602.1"/>
    </source>
</evidence>
<accession>A0A4S8K1M5</accession>
<name>A0A4S8K1M5_MUSBA</name>
<evidence type="ECO:0000256" key="2">
    <source>
        <dbReference type="SAM" id="Coils"/>
    </source>
</evidence>
<feature type="coiled-coil region" evidence="2">
    <location>
        <begin position="383"/>
        <end position="439"/>
    </location>
</feature>
<evidence type="ECO:0000256" key="3">
    <source>
        <dbReference type="SAM" id="MobiDB-lite"/>
    </source>
</evidence>
<dbReference type="AlphaFoldDB" id="A0A4S8K1M5"/>
<gene>
    <name evidence="4" type="ORF">C4D60_Mb08t05600</name>
</gene>
<dbReference type="PANTHER" id="PTHR31342:SF43">
    <property type="entry name" value="F11A17.16"/>
    <property type="match status" value="1"/>
</dbReference>
<reference evidence="4 5" key="1">
    <citation type="journal article" date="2019" name="Nat. Plants">
        <title>Genome sequencing of Musa balbisiana reveals subgenome evolution and function divergence in polyploid bananas.</title>
        <authorList>
            <person name="Yao X."/>
        </authorList>
    </citation>
    <scope>NUCLEOTIDE SEQUENCE [LARGE SCALE GENOMIC DNA]</scope>
    <source>
        <strain evidence="5">cv. DH-PKW</strain>
        <tissue evidence="4">Leaves</tissue>
    </source>
</reference>
<organism evidence="4 5">
    <name type="scientific">Musa balbisiana</name>
    <name type="common">Banana</name>
    <dbReference type="NCBI Taxonomy" id="52838"/>
    <lineage>
        <taxon>Eukaryota</taxon>
        <taxon>Viridiplantae</taxon>
        <taxon>Streptophyta</taxon>
        <taxon>Embryophyta</taxon>
        <taxon>Tracheophyta</taxon>
        <taxon>Spermatophyta</taxon>
        <taxon>Magnoliopsida</taxon>
        <taxon>Liliopsida</taxon>
        <taxon>Zingiberales</taxon>
        <taxon>Musaceae</taxon>
        <taxon>Musa</taxon>
    </lineage>
</organism>
<comment type="caution">
    <text evidence="4">The sequence shown here is derived from an EMBL/GenBank/DDBJ whole genome shotgun (WGS) entry which is preliminary data.</text>
</comment>
<feature type="region of interest" description="Disordered" evidence="3">
    <location>
        <begin position="1"/>
        <end position="54"/>
    </location>
</feature>
<protein>
    <submittedName>
        <fullName evidence="4">Uncharacterized protein</fullName>
    </submittedName>
</protein>
<proteinExistence type="predicted"/>
<evidence type="ECO:0000313" key="5">
    <source>
        <dbReference type="Proteomes" id="UP000317650"/>
    </source>
</evidence>
<feature type="coiled-coil region" evidence="2">
    <location>
        <begin position="109"/>
        <end position="178"/>
    </location>
</feature>
<keyword evidence="1 2" id="KW-0175">Coiled coil</keyword>
<dbReference type="GO" id="GO:0055028">
    <property type="term" value="C:cortical microtubule"/>
    <property type="evidence" value="ECO:0007669"/>
    <property type="project" value="TreeGrafter"/>
</dbReference>
<dbReference type="Proteomes" id="UP000317650">
    <property type="component" value="Chromosome 8"/>
</dbReference>
<sequence>MKQELSTANHKVLSPVSSAGRARVSRMKDSPRAVTANGASLGSRPRPSSTNVARKSIQFNKLRPVVNDVRIPKERSHEDAKVAGLHGSQVVEQHARLQRRVESNFKGPEDGASTRIKELQGRLDESERTVRDLQSEVLALKTQIEKLQVLDVELESQKKKLEKDLSAAESKIKALEKHDQVESVRKSGFIDVLEVVPQKSENIAEMEVGRCDNCKNQSSVLNSITKAVEVQLEVLVENHFPALAAPQSPIARAPPPPPPPPHIAQGRVTMYKASALAELYHSLTKQDGKQGSMNNGSCASPQSNKAHLSIVGELQHRSAHLLAIKADVETKGHLIKHLIEKVRSVSFTNMEEVLTFVDWLDGELSTLADERAVLKHFDWPEKKADALREAAFEFRDLKRLEAEVSSFKDDVCLPCEATLKKISNLLDKLERSIDRLIKLRAASMLLYGECKIPTDWMLESGMVCKMKQASVQLARVYMRRVLMELESVRPSEKETAQKALLFQGVRFAYRAYQAMESEEASSIPDIVLVIAWQFAGGLDSEMMFTIEELKKRVESRGRGQ</sequence>
<dbReference type="GO" id="GO:0072699">
    <property type="term" value="P:protein localization to cortical microtubule cytoskeleton"/>
    <property type="evidence" value="ECO:0007669"/>
    <property type="project" value="TreeGrafter"/>
</dbReference>
<keyword evidence="5" id="KW-1185">Reference proteome</keyword>
<dbReference type="Gene3D" id="1.20.5.340">
    <property type="match status" value="1"/>
</dbReference>
<evidence type="ECO:0000256" key="1">
    <source>
        <dbReference type="ARBA" id="ARBA00023054"/>
    </source>
</evidence>